<sequence>MGATIIHEIDARQMRVHPNLRRRKFDRIVYNFPHAGFKGPEDSIKMINATILFLGGNDAPTRRNPSTLWKSSLSRGFIPHIIVLRTFSSQEERTLQPLTTPSPLTELSQPSFSSIIIKTSDNLRVLATSPSKDFHHHPVPFRTPLPACVLSCYPHPTLQKLLCVREASLSHM</sequence>
<organism evidence="2 3">
    <name type="scientific">Platanthera zijinensis</name>
    <dbReference type="NCBI Taxonomy" id="2320716"/>
    <lineage>
        <taxon>Eukaryota</taxon>
        <taxon>Viridiplantae</taxon>
        <taxon>Streptophyta</taxon>
        <taxon>Embryophyta</taxon>
        <taxon>Tracheophyta</taxon>
        <taxon>Spermatophyta</taxon>
        <taxon>Magnoliopsida</taxon>
        <taxon>Liliopsida</taxon>
        <taxon>Asparagales</taxon>
        <taxon>Orchidaceae</taxon>
        <taxon>Orchidoideae</taxon>
        <taxon>Orchideae</taxon>
        <taxon>Orchidinae</taxon>
        <taxon>Platanthera</taxon>
    </lineage>
</organism>
<dbReference type="GO" id="GO:0070475">
    <property type="term" value="P:rRNA base methylation"/>
    <property type="evidence" value="ECO:0007669"/>
    <property type="project" value="InterPro"/>
</dbReference>
<comment type="caution">
    <text evidence="2">The sequence shown here is derived from an EMBL/GenBank/DDBJ whole genome shotgun (WGS) entry which is preliminary data.</text>
</comment>
<evidence type="ECO:0000313" key="2">
    <source>
        <dbReference type="EMBL" id="KAK8926299.1"/>
    </source>
</evidence>
<name>A0AAP0B3I5_9ASPA</name>
<dbReference type="Pfam" id="PF10354">
    <property type="entry name" value="BMT5-like"/>
    <property type="match status" value="1"/>
</dbReference>
<protein>
    <recommendedName>
        <fullName evidence="1">25S rRNA (uridine-N(3))-methyltransferase BMT5-like domain-containing protein</fullName>
    </recommendedName>
</protein>
<dbReference type="AlphaFoldDB" id="A0AAP0B3I5"/>
<proteinExistence type="predicted"/>
<reference evidence="2 3" key="1">
    <citation type="journal article" date="2022" name="Nat. Plants">
        <title>Genomes of leafy and leafless Platanthera orchids illuminate the evolution of mycoheterotrophy.</title>
        <authorList>
            <person name="Li M.H."/>
            <person name="Liu K.W."/>
            <person name="Li Z."/>
            <person name="Lu H.C."/>
            <person name="Ye Q.L."/>
            <person name="Zhang D."/>
            <person name="Wang J.Y."/>
            <person name="Li Y.F."/>
            <person name="Zhong Z.M."/>
            <person name="Liu X."/>
            <person name="Yu X."/>
            <person name="Liu D.K."/>
            <person name="Tu X.D."/>
            <person name="Liu B."/>
            <person name="Hao Y."/>
            <person name="Liao X.Y."/>
            <person name="Jiang Y.T."/>
            <person name="Sun W.H."/>
            <person name="Chen J."/>
            <person name="Chen Y.Q."/>
            <person name="Ai Y."/>
            <person name="Zhai J.W."/>
            <person name="Wu S.S."/>
            <person name="Zhou Z."/>
            <person name="Hsiao Y.Y."/>
            <person name="Wu W.L."/>
            <person name="Chen Y.Y."/>
            <person name="Lin Y.F."/>
            <person name="Hsu J.L."/>
            <person name="Li C.Y."/>
            <person name="Wang Z.W."/>
            <person name="Zhao X."/>
            <person name="Zhong W.Y."/>
            <person name="Ma X.K."/>
            <person name="Ma L."/>
            <person name="Huang J."/>
            <person name="Chen G.Z."/>
            <person name="Huang M.Z."/>
            <person name="Huang L."/>
            <person name="Peng D.H."/>
            <person name="Luo Y.B."/>
            <person name="Zou S.Q."/>
            <person name="Chen S.P."/>
            <person name="Lan S."/>
            <person name="Tsai W.C."/>
            <person name="Van de Peer Y."/>
            <person name="Liu Z.J."/>
        </authorList>
    </citation>
    <scope>NUCLEOTIDE SEQUENCE [LARGE SCALE GENOMIC DNA]</scope>
    <source>
        <strain evidence="2">Lor287</strain>
    </source>
</reference>
<dbReference type="InterPro" id="IPR019446">
    <property type="entry name" value="BMT5-like"/>
</dbReference>
<keyword evidence="3" id="KW-1185">Reference proteome</keyword>
<dbReference type="GO" id="GO:0070042">
    <property type="term" value="F:rRNA (uridine-N3-)-methyltransferase activity"/>
    <property type="evidence" value="ECO:0007669"/>
    <property type="project" value="InterPro"/>
</dbReference>
<dbReference type="Proteomes" id="UP001418222">
    <property type="component" value="Unassembled WGS sequence"/>
</dbReference>
<dbReference type="EMBL" id="JBBWWQ010000016">
    <property type="protein sequence ID" value="KAK8926299.1"/>
    <property type="molecule type" value="Genomic_DNA"/>
</dbReference>
<accession>A0AAP0B3I5</accession>
<feature type="domain" description="25S rRNA (uridine-N(3))-methyltransferase BMT5-like" evidence="1">
    <location>
        <begin position="2"/>
        <end position="41"/>
    </location>
</feature>
<evidence type="ECO:0000259" key="1">
    <source>
        <dbReference type="Pfam" id="PF10354"/>
    </source>
</evidence>
<gene>
    <name evidence="2" type="ORF">KSP39_PZI018789</name>
</gene>
<evidence type="ECO:0000313" key="3">
    <source>
        <dbReference type="Proteomes" id="UP001418222"/>
    </source>
</evidence>